<dbReference type="EMBL" id="QAOI01000032">
    <property type="protein sequence ID" value="PTQ70251.1"/>
    <property type="molecule type" value="Genomic_DNA"/>
</dbReference>
<dbReference type="AlphaFoldDB" id="A0A2T5HFB0"/>
<name>A0A2T5HFB0_9PROT</name>
<proteinExistence type="predicted"/>
<dbReference type="Proteomes" id="UP000244128">
    <property type="component" value="Unassembled WGS sequence"/>
</dbReference>
<dbReference type="RefSeq" id="WP_107804302.1">
    <property type="nucleotide sequence ID" value="NZ_QAOI01000032.1"/>
</dbReference>
<sequence>MTKLLRILLCSSVFSVGLLATANASLVAHPDGMVYDTDLNITWLSDANFAETSGSAYGYGRDHRMDWNEAMAWAASLNVGGVSGWRLPTTDAFCENYNCTTSELGHLFYKELGGRAGHFIFDSSDPDLALFTNIEPVPYWSSTEFASDPSRAWIFAFSDGSQGGLMKNTPGWCCNLSAWAVHDGDVGAALVPEPETYAMMSIGLLMLFGFRRLKQC</sequence>
<evidence type="ECO:0000313" key="4">
    <source>
        <dbReference type="Proteomes" id="UP000244128"/>
    </source>
</evidence>
<comment type="caution">
    <text evidence="3">The sequence shown here is derived from an EMBL/GenBank/DDBJ whole genome shotgun (WGS) entry which is preliminary data.</text>
</comment>
<reference evidence="3 4" key="1">
    <citation type="submission" date="2018-04" db="EMBL/GenBank/DDBJ databases">
        <title>Active sludge and wastewater microbial communities from Klosterneuburg, Austria.</title>
        <authorList>
            <person name="Wagner M."/>
        </authorList>
    </citation>
    <scope>NUCLEOTIDE SEQUENCE [LARGE SCALE GENOMIC DNA]</scope>
    <source>
        <strain evidence="3 4">Nm49</strain>
    </source>
</reference>
<protein>
    <submittedName>
        <fullName evidence="3">Putative secreted protein with PEP-CTERM sorting signal</fullName>
    </submittedName>
</protein>
<feature type="chain" id="PRO_5015604983" evidence="1">
    <location>
        <begin position="25"/>
        <end position="216"/>
    </location>
</feature>
<feature type="signal peptide" evidence="1">
    <location>
        <begin position="1"/>
        <end position="24"/>
    </location>
</feature>
<accession>A0A2T5HFB0</accession>
<feature type="domain" description="Lcl C-terminal" evidence="2">
    <location>
        <begin position="32"/>
        <end position="169"/>
    </location>
</feature>
<dbReference type="NCBIfam" id="TIGR02595">
    <property type="entry name" value="PEP_CTERM"/>
    <property type="match status" value="1"/>
</dbReference>
<dbReference type="Pfam" id="PF07603">
    <property type="entry name" value="Lcl_C"/>
    <property type="match status" value="1"/>
</dbReference>
<dbReference type="InterPro" id="IPR011460">
    <property type="entry name" value="Lcl_C"/>
</dbReference>
<organism evidence="3 4">
    <name type="scientific">Nitrosomonas oligotropha</name>
    <dbReference type="NCBI Taxonomy" id="42354"/>
    <lineage>
        <taxon>Bacteria</taxon>
        <taxon>Pseudomonadati</taxon>
        <taxon>Pseudomonadota</taxon>
        <taxon>Betaproteobacteria</taxon>
        <taxon>Nitrosomonadales</taxon>
        <taxon>Nitrosomonadaceae</taxon>
        <taxon>Nitrosomonas</taxon>
    </lineage>
</organism>
<evidence type="ECO:0000256" key="1">
    <source>
        <dbReference type="SAM" id="SignalP"/>
    </source>
</evidence>
<gene>
    <name evidence="3" type="ORF">C8R26_1324</name>
</gene>
<evidence type="ECO:0000313" key="3">
    <source>
        <dbReference type="EMBL" id="PTQ70251.1"/>
    </source>
</evidence>
<keyword evidence="1" id="KW-0732">Signal</keyword>
<dbReference type="InterPro" id="IPR013424">
    <property type="entry name" value="Ice-binding_C"/>
</dbReference>
<evidence type="ECO:0000259" key="2">
    <source>
        <dbReference type="Pfam" id="PF07603"/>
    </source>
</evidence>